<comment type="caution">
    <text evidence="1">The sequence shown here is derived from an EMBL/GenBank/DDBJ whole genome shotgun (WGS) entry which is preliminary data.</text>
</comment>
<gene>
    <name evidence="1" type="ORF">PIB30_113091</name>
</gene>
<evidence type="ECO:0000313" key="2">
    <source>
        <dbReference type="Proteomes" id="UP001341840"/>
    </source>
</evidence>
<keyword evidence="2" id="KW-1185">Reference proteome</keyword>
<dbReference type="EMBL" id="JASCZI010250392">
    <property type="protein sequence ID" value="MED6215376.1"/>
    <property type="molecule type" value="Genomic_DNA"/>
</dbReference>
<reference evidence="1 2" key="1">
    <citation type="journal article" date="2023" name="Plants (Basel)">
        <title>Bridging the Gap: Combining Genomics and Transcriptomics Approaches to Understand Stylosanthes scabra, an Orphan Legume from the Brazilian Caatinga.</title>
        <authorList>
            <person name="Ferreira-Neto J.R.C."/>
            <person name="da Silva M.D."/>
            <person name="Binneck E."/>
            <person name="de Melo N.F."/>
            <person name="da Silva R.H."/>
            <person name="de Melo A.L.T.M."/>
            <person name="Pandolfi V."/>
            <person name="Bustamante F.O."/>
            <person name="Brasileiro-Vidal A.C."/>
            <person name="Benko-Iseppon A.M."/>
        </authorList>
    </citation>
    <scope>NUCLEOTIDE SEQUENCE [LARGE SCALE GENOMIC DNA]</scope>
    <source>
        <tissue evidence="1">Leaves</tissue>
    </source>
</reference>
<accession>A0ABU6Z055</accession>
<sequence length="82" mass="9519">MVYYVDDPSDIGWCSVCHMKPRDLYDMGDLNEEDLDESLVEDIPFCEQQVENLEEFPLVRGVDNELEADEIIAEDENDNDCE</sequence>
<name>A0ABU6Z055_9FABA</name>
<evidence type="ECO:0000313" key="1">
    <source>
        <dbReference type="EMBL" id="MED6215376.1"/>
    </source>
</evidence>
<feature type="non-terminal residue" evidence="1">
    <location>
        <position position="82"/>
    </location>
</feature>
<proteinExistence type="predicted"/>
<dbReference type="Proteomes" id="UP001341840">
    <property type="component" value="Unassembled WGS sequence"/>
</dbReference>
<protein>
    <submittedName>
        <fullName evidence="1">Uncharacterized protein</fullName>
    </submittedName>
</protein>
<organism evidence="1 2">
    <name type="scientific">Stylosanthes scabra</name>
    <dbReference type="NCBI Taxonomy" id="79078"/>
    <lineage>
        <taxon>Eukaryota</taxon>
        <taxon>Viridiplantae</taxon>
        <taxon>Streptophyta</taxon>
        <taxon>Embryophyta</taxon>
        <taxon>Tracheophyta</taxon>
        <taxon>Spermatophyta</taxon>
        <taxon>Magnoliopsida</taxon>
        <taxon>eudicotyledons</taxon>
        <taxon>Gunneridae</taxon>
        <taxon>Pentapetalae</taxon>
        <taxon>rosids</taxon>
        <taxon>fabids</taxon>
        <taxon>Fabales</taxon>
        <taxon>Fabaceae</taxon>
        <taxon>Papilionoideae</taxon>
        <taxon>50 kb inversion clade</taxon>
        <taxon>dalbergioids sensu lato</taxon>
        <taxon>Dalbergieae</taxon>
        <taxon>Pterocarpus clade</taxon>
        <taxon>Stylosanthes</taxon>
    </lineage>
</organism>